<sequence>MVAVFASGCGQYPANGPRDQRHSRIMEYPLLFASEQQRLEDPGSADAKTSDCSSLRGQSPGVKLPSIYPPLQALTNCGILQSKKEHKLGPIWRSDEILHAIDHCAERAGRNRQVQFEASRAQPTGGSFRQQFLKSRTQTHMDARPVCAPGAEDLAMGRDAAALTSACPPYSTGAWSSPAQCWT</sequence>
<reference evidence="2 3" key="1">
    <citation type="submission" date="2017-11" db="EMBL/GenBank/DDBJ databases">
        <title>Sequencing the genomes of 1000 actinobacteria strains.</title>
        <authorList>
            <person name="Klenk H.-P."/>
        </authorList>
    </citation>
    <scope>NUCLEOTIDE SEQUENCE [LARGE SCALE GENOMIC DNA]</scope>
    <source>
        <strain evidence="2 3">DSM 12798</strain>
    </source>
</reference>
<evidence type="ECO:0000313" key="3">
    <source>
        <dbReference type="Proteomes" id="UP000229263"/>
    </source>
</evidence>
<dbReference type="Proteomes" id="UP000229263">
    <property type="component" value="Unassembled WGS sequence"/>
</dbReference>
<proteinExistence type="predicted"/>
<name>A0ABX4MWQ4_9MICC</name>
<evidence type="ECO:0000256" key="1">
    <source>
        <dbReference type="SAM" id="MobiDB-lite"/>
    </source>
</evidence>
<comment type="caution">
    <text evidence="2">The sequence shown here is derived from an EMBL/GenBank/DDBJ whole genome shotgun (WGS) entry which is preliminary data.</text>
</comment>
<evidence type="ECO:0000313" key="2">
    <source>
        <dbReference type="EMBL" id="PJJ43795.1"/>
    </source>
</evidence>
<keyword evidence="3" id="KW-1185">Reference proteome</keyword>
<feature type="region of interest" description="Disordered" evidence="1">
    <location>
        <begin position="38"/>
        <end position="63"/>
    </location>
</feature>
<accession>A0ABX4MWQ4</accession>
<dbReference type="EMBL" id="PGEY01000001">
    <property type="protein sequence ID" value="PJJ43795.1"/>
    <property type="molecule type" value="Genomic_DNA"/>
</dbReference>
<gene>
    <name evidence="2" type="ORF">ATK23_1000</name>
</gene>
<organism evidence="2 3">
    <name type="scientific">Glutamicibacter mysorens</name>
    <dbReference type="NCBI Taxonomy" id="257984"/>
    <lineage>
        <taxon>Bacteria</taxon>
        <taxon>Bacillati</taxon>
        <taxon>Actinomycetota</taxon>
        <taxon>Actinomycetes</taxon>
        <taxon>Micrococcales</taxon>
        <taxon>Micrococcaceae</taxon>
        <taxon>Glutamicibacter</taxon>
    </lineage>
</organism>
<protein>
    <submittedName>
        <fullName evidence="2">Uncharacterized protein</fullName>
    </submittedName>
</protein>